<dbReference type="Proteomes" id="UP000309340">
    <property type="component" value="Unassembled WGS sequence"/>
</dbReference>
<evidence type="ECO:0000313" key="3">
    <source>
        <dbReference type="Proteomes" id="UP000309340"/>
    </source>
</evidence>
<protein>
    <submittedName>
        <fullName evidence="2">Uncharacterized protein</fullName>
    </submittedName>
</protein>
<accession>A0A4U0WG17</accession>
<evidence type="ECO:0000313" key="2">
    <source>
        <dbReference type="EMBL" id="TKA61477.1"/>
    </source>
</evidence>
<dbReference type="AlphaFoldDB" id="A0A4U0WG17"/>
<organism evidence="2 3">
    <name type="scientific">Friedmanniomyces simplex</name>
    <dbReference type="NCBI Taxonomy" id="329884"/>
    <lineage>
        <taxon>Eukaryota</taxon>
        <taxon>Fungi</taxon>
        <taxon>Dikarya</taxon>
        <taxon>Ascomycota</taxon>
        <taxon>Pezizomycotina</taxon>
        <taxon>Dothideomycetes</taxon>
        <taxon>Dothideomycetidae</taxon>
        <taxon>Mycosphaerellales</taxon>
        <taxon>Teratosphaeriaceae</taxon>
        <taxon>Friedmanniomyces</taxon>
    </lineage>
</organism>
<dbReference type="EMBL" id="NAJQ01001216">
    <property type="protein sequence ID" value="TKA61477.1"/>
    <property type="molecule type" value="Genomic_DNA"/>
</dbReference>
<feature type="coiled-coil region" evidence="1">
    <location>
        <begin position="22"/>
        <end position="56"/>
    </location>
</feature>
<proteinExistence type="predicted"/>
<sequence>MTKPGPKKGTTVRKGRKNKIDRNDLYAKVTELFKLIEELKEEKKALEARVAFLELGNLEGGLNDLDLGLGEFDFNVDLGDLATIN</sequence>
<reference evidence="2 3" key="1">
    <citation type="submission" date="2017-03" db="EMBL/GenBank/DDBJ databases">
        <title>Genomes of endolithic fungi from Antarctica.</title>
        <authorList>
            <person name="Coleine C."/>
            <person name="Masonjones S."/>
            <person name="Stajich J.E."/>
        </authorList>
    </citation>
    <scope>NUCLEOTIDE SEQUENCE [LARGE SCALE GENOMIC DNA]</scope>
    <source>
        <strain evidence="2 3">CCFEE 5184</strain>
    </source>
</reference>
<comment type="caution">
    <text evidence="2">The sequence shown here is derived from an EMBL/GenBank/DDBJ whole genome shotgun (WGS) entry which is preliminary data.</text>
</comment>
<name>A0A4U0WG17_9PEZI</name>
<keyword evidence="3" id="KW-1185">Reference proteome</keyword>
<keyword evidence="1" id="KW-0175">Coiled coil</keyword>
<evidence type="ECO:0000256" key="1">
    <source>
        <dbReference type="SAM" id="Coils"/>
    </source>
</evidence>
<gene>
    <name evidence="2" type="ORF">B0A55_13300</name>
</gene>